<reference evidence="2 3" key="2">
    <citation type="journal article" date="2010" name="Nature">
        <title>Comparative genomics reveals mobile pathogenicity chromosomes in Fusarium.</title>
        <authorList>
            <person name="Ma L.J."/>
            <person name="van der Does H.C."/>
            <person name="Borkovich K.A."/>
            <person name="Coleman J.J."/>
            <person name="Daboussi M.J."/>
            <person name="Di Pietro A."/>
            <person name="Dufresne M."/>
            <person name="Freitag M."/>
            <person name="Grabherr M."/>
            <person name="Henrissat B."/>
            <person name="Houterman P.M."/>
            <person name="Kang S."/>
            <person name="Shim W.B."/>
            <person name="Woloshuk C."/>
            <person name="Xie X."/>
            <person name="Xu J.R."/>
            <person name="Antoniw J."/>
            <person name="Baker S.E."/>
            <person name="Bluhm B.H."/>
            <person name="Breakspear A."/>
            <person name="Brown D.W."/>
            <person name="Butchko R.A."/>
            <person name="Chapman S."/>
            <person name="Coulson R."/>
            <person name="Coutinho P.M."/>
            <person name="Danchin E.G."/>
            <person name="Diener A."/>
            <person name="Gale L.R."/>
            <person name="Gardiner D.M."/>
            <person name="Goff S."/>
            <person name="Hammond-Kosack K.E."/>
            <person name="Hilburn K."/>
            <person name="Hua-Van A."/>
            <person name="Jonkers W."/>
            <person name="Kazan K."/>
            <person name="Kodira C.D."/>
            <person name="Koehrsen M."/>
            <person name="Kumar L."/>
            <person name="Lee Y.H."/>
            <person name="Li L."/>
            <person name="Manners J.M."/>
            <person name="Miranda-Saavedra D."/>
            <person name="Mukherjee M."/>
            <person name="Park G."/>
            <person name="Park J."/>
            <person name="Park S.Y."/>
            <person name="Proctor R.H."/>
            <person name="Regev A."/>
            <person name="Ruiz-Roldan M.C."/>
            <person name="Sain D."/>
            <person name="Sakthikumar S."/>
            <person name="Sykes S."/>
            <person name="Schwartz D.C."/>
            <person name="Turgeon B.G."/>
            <person name="Wapinski I."/>
            <person name="Yoder O."/>
            <person name="Young S."/>
            <person name="Zeng Q."/>
            <person name="Zhou S."/>
            <person name="Galagan J."/>
            <person name="Cuomo C.A."/>
            <person name="Kistler H.C."/>
            <person name="Rep M."/>
        </authorList>
    </citation>
    <scope>GENOME REANNOTATION</scope>
    <source>
        <strain evidence="3">ATCC MYA-4620 / CBS 123657 / FGSC 9075 / NRRL 31084 / PH-1</strain>
        <strain evidence="2">PH-1 / ATCC MYA-4620 / FGSC 9075 / NRRL 31084</strain>
    </source>
</reference>
<dbReference type="VEuPathDB" id="FungiDB:FGRAMPH1_01G06653"/>
<keyword evidence="3" id="KW-1185">Reference proteome</keyword>
<organism evidence="2">
    <name type="scientific">Gibberella zeae (strain ATCC MYA-4620 / CBS 123657 / FGSC 9075 / NRRL 31084 / PH-1)</name>
    <name type="common">Wheat head blight fungus</name>
    <name type="synonym">Fusarium graminearum</name>
    <dbReference type="NCBI Taxonomy" id="229533"/>
    <lineage>
        <taxon>Eukaryota</taxon>
        <taxon>Fungi</taxon>
        <taxon>Dikarya</taxon>
        <taxon>Ascomycota</taxon>
        <taxon>Pezizomycotina</taxon>
        <taxon>Sordariomycetes</taxon>
        <taxon>Hypocreomycetidae</taxon>
        <taxon>Hypocreales</taxon>
        <taxon>Nectriaceae</taxon>
        <taxon>Fusarium</taxon>
    </lineage>
</organism>
<reference evidence="1 3" key="4">
    <citation type="journal article" date="2015" name="BMC Genomics">
        <title>The completed genome sequence of the pathogenic ascomycete fungus Fusarium graminearum.</title>
        <authorList>
            <person name="King R."/>
            <person name="Urban M."/>
            <person name="Hammond-Kosack M.C."/>
            <person name="Hassani-Pak K."/>
            <person name="Hammond-Kosack K.E."/>
        </authorList>
    </citation>
    <scope>NUCLEOTIDE SEQUENCE [LARGE SCALE GENOMIC DNA]</scope>
    <source>
        <strain evidence="3">ATCC MYA-4620 / CBS 123657 / FGSC 9075 / NRRL 31084 / PH-1</strain>
        <strain evidence="1">PH-1</strain>
    </source>
</reference>
<gene>
    <name evidence="1" type="ORF">FGRAMPH1_01T06653</name>
</gene>
<evidence type="ECO:0000313" key="1">
    <source>
        <dbReference type="EMBL" id="CEF75132.1"/>
    </source>
</evidence>
<reference evidence="2" key="5">
    <citation type="submission" date="2017-01" db="UniProtKB">
        <authorList>
            <consortium name="EnsemblFungi"/>
        </authorList>
    </citation>
    <scope>IDENTIFICATION</scope>
    <source>
        <strain evidence="2">PH-1 / ATCC MYA-4620 / FGSC 9075 / NRRL 31084</strain>
    </source>
</reference>
<dbReference type="Proteomes" id="UP000070720">
    <property type="component" value="Chromosome 1"/>
</dbReference>
<dbReference type="EMBL" id="HG970332">
    <property type="protein sequence ID" value="CEF75132.1"/>
    <property type="molecule type" value="Genomic_DNA"/>
</dbReference>
<evidence type="ECO:0000313" key="2">
    <source>
        <dbReference type="EnsemblFungi" id="CEF75132"/>
    </source>
</evidence>
<protein>
    <submittedName>
        <fullName evidence="1">Chromosome 1, complete genome</fullName>
    </submittedName>
</protein>
<sequence>MPLGVALVPGLALICFRRVFWTGVFFRLIIIVHSIDTCLGRQAEKSRVSVLQRLIGTTTRIKLGDLCRDQGAAESAESRFIRSVWAQTTAT</sequence>
<proteinExistence type="predicted"/>
<dbReference type="EnsemblFungi" id="CEF75132">
    <property type="protein sequence ID" value="CEF75132"/>
    <property type="gene ID" value="FGRRES_15043"/>
</dbReference>
<name>A0A0E0RV57_GIBZE</name>
<reference key="3">
    <citation type="submission" date="2014-02" db="EMBL/GenBank/DDBJ databases">
        <title>A revised Fusarium graminearum genomic reference sequence using whole shotgun re-sequencing.</title>
        <authorList>
            <person name="King R."/>
            <person name="Urban M."/>
            <person name="Hassani-Pak K."/>
            <person name="Hammond-Kosack K."/>
        </authorList>
    </citation>
    <scope>NUCLEOTIDE SEQUENCE</scope>
    <source>
        <strain>PH-1</strain>
    </source>
</reference>
<evidence type="ECO:0000313" key="3">
    <source>
        <dbReference type="Proteomes" id="UP000070720"/>
    </source>
</evidence>
<reference evidence="2 3" key="1">
    <citation type="journal article" date="2007" name="Science">
        <title>The Fusarium graminearum genome reveals a link between localized polymorphism and pathogen specialization.</title>
        <authorList>
            <person name="Cuomo C.A."/>
            <person name="Gueldener U."/>
            <person name="Xu J.-R."/>
            <person name="Trail F."/>
            <person name="Turgeon B.G."/>
            <person name="Di Pietro A."/>
            <person name="Walton J.D."/>
            <person name="Ma L.-J."/>
            <person name="Baker S.E."/>
            <person name="Rep M."/>
            <person name="Adam G."/>
            <person name="Antoniw J."/>
            <person name="Baldwin T."/>
            <person name="Calvo S.E."/>
            <person name="Chang Y.-L."/>
            <person name="DeCaprio D."/>
            <person name="Gale L.R."/>
            <person name="Gnerre S."/>
            <person name="Goswami R.S."/>
            <person name="Hammond-Kosack K."/>
            <person name="Harris L.J."/>
            <person name="Hilburn K."/>
            <person name="Kennell J.C."/>
            <person name="Kroken S."/>
            <person name="Magnuson J.K."/>
            <person name="Mannhaupt G."/>
            <person name="Mauceli E.W."/>
            <person name="Mewes H.-W."/>
            <person name="Mitterbauer R."/>
            <person name="Muehlbauer G."/>
            <person name="Muensterkoetter M."/>
            <person name="Nelson D."/>
            <person name="O'Donnell K."/>
            <person name="Ouellet T."/>
            <person name="Qi W."/>
            <person name="Quesneville H."/>
            <person name="Roncero M.I.G."/>
            <person name="Seong K.-Y."/>
            <person name="Tetko I.V."/>
            <person name="Urban M."/>
            <person name="Waalwijk C."/>
            <person name="Ward T.J."/>
            <person name="Yao J."/>
            <person name="Birren B.W."/>
            <person name="Kistler H.C."/>
        </authorList>
    </citation>
    <scope>NUCLEOTIDE SEQUENCE [LARGE SCALE GENOMIC DNA]</scope>
    <source>
        <strain evidence="3">ATCC MYA-4620 / CBS 123657 / FGSC 9075 / NRRL 31084 / PH-1</strain>
        <strain evidence="2">PH-1 / ATCC MYA-4620 / FGSC 9075 / NRRL 31084</strain>
    </source>
</reference>
<accession>A0A0E0RV57</accession>
<dbReference type="AlphaFoldDB" id="A0A0E0RV57"/>
<dbReference type="InParanoid" id="A0A0E0RV57"/>